<organism evidence="1 2">
    <name type="scientific">Deinococcus geothermalis (strain DSM 11300 / CIP 105573 / AG-3a)</name>
    <dbReference type="NCBI Taxonomy" id="319795"/>
    <lineage>
        <taxon>Bacteria</taxon>
        <taxon>Thermotogati</taxon>
        <taxon>Deinococcota</taxon>
        <taxon>Deinococci</taxon>
        <taxon>Deinococcales</taxon>
        <taxon>Deinococcaceae</taxon>
        <taxon>Deinococcus</taxon>
    </lineage>
</organism>
<dbReference type="EMBL" id="CP000359">
    <property type="protein sequence ID" value="ABF45334.1"/>
    <property type="molecule type" value="Genomic_DNA"/>
</dbReference>
<keyword evidence="2" id="KW-1185">Reference proteome</keyword>
<sequence>MAARYARPMLLRLLVLAVLLVPLLGSCALLGGAPRELSSQPPATAPVQPAVPLTARAAGGATRREITVALTLQNGSGQPLALRYAAQVNWGSCGLPPYVALTRVDGAAVSAPAPAGRLTCPGLQFSRTLAPGETLTLKRTLPPLPPGRYTLTAWFDGEAGGEPVRVQAPGIVVEVN</sequence>
<evidence type="ECO:0000313" key="1">
    <source>
        <dbReference type="EMBL" id="ABF45334.1"/>
    </source>
</evidence>
<dbReference type="STRING" id="319795.Dgeo_1035"/>
<dbReference type="KEGG" id="dge:Dgeo_1035"/>
<accession>Q1IZK0</accession>
<dbReference type="Proteomes" id="UP000002431">
    <property type="component" value="Chromosome"/>
</dbReference>
<evidence type="ECO:0000313" key="2">
    <source>
        <dbReference type="Proteomes" id="UP000002431"/>
    </source>
</evidence>
<gene>
    <name evidence="1" type="ordered locus">Dgeo_1035</name>
</gene>
<dbReference type="PROSITE" id="PS51257">
    <property type="entry name" value="PROKAR_LIPOPROTEIN"/>
    <property type="match status" value="1"/>
</dbReference>
<reference evidence="1" key="1">
    <citation type="submission" date="2006-04" db="EMBL/GenBank/DDBJ databases">
        <title>Complete sequence of chromosome of Deinococcus geothermalis DSM 11300.</title>
        <authorList>
            <consortium name="US DOE Joint Genome Institute"/>
            <person name="Copeland A."/>
            <person name="Lucas S."/>
            <person name="Lapidus A."/>
            <person name="Barry K."/>
            <person name="Detter J.C."/>
            <person name="Glavina del Rio T."/>
            <person name="Hammon N."/>
            <person name="Israni S."/>
            <person name="Dalin E."/>
            <person name="Tice H."/>
            <person name="Pitluck S."/>
            <person name="Brettin T."/>
            <person name="Bruce D."/>
            <person name="Han C."/>
            <person name="Tapia R."/>
            <person name="Saunders E."/>
            <person name="Gilna P."/>
            <person name="Schmutz J."/>
            <person name="Larimer F."/>
            <person name="Land M."/>
            <person name="Hauser L."/>
            <person name="Kyrpides N."/>
            <person name="Kim E."/>
            <person name="Daly M.J."/>
            <person name="Fredrickson J.K."/>
            <person name="Makarova K.S."/>
            <person name="Gaidamakova E.K."/>
            <person name="Zhai M."/>
            <person name="Richardson P."/>
        </authorList>
    </citation>
    <scope>NUCLEOTIDE SEQUENCE</scope>
    <source>
        <strain evidence="1">DSM 11300</strain>
    </source>
</reference>
<dbReference type="AlphaFoldDB" id="Q1IZK0"/>
<protein>
    <recommendedName>
        <fullName evidence="3">Intracellular proteinase inhibitor BsuPI domain-containing protein</fullName>
    </recommendedName>
</protein>
<dbReference type="HOGENOM" id="CLU_1522745_0_0_0"/>
<name>Q1IZK0_DEIGD</name>
<evidence type="ECO:0008006" key="3">
    <source>
        <dbReference type="Google" id="ProtNLM"/>
    </source>
</evidence>
<proteinExistence type="predicted"/>